<protein>
    <submittedName>
        <fullName evidence="2">Uncharacterized protein</fullName>
    </submittedName>
</protein>
<reference evidence="2" key="1">
    <citation type="submission" date="2022-11" db="EMBL/GenBank/DDBJ databases">
        <authorList>
            <person name="Hyden B.L."/>
            <person name="Feng K."/>
            <person name="Yates T."/>
            <person name="Jawdy S."/>
            <person name="Smart L.B."/>
            <person name="Muchero W."/>
        </authorList>
    </citation>
    <scope>NUCLEOTIDE SEQUENCE</scope>
    <source>
        <tissue evidence="2">Shoot tip</tissue>
    </source>
</reference>
<proteinExistence type="predicted"/>
<accession>A0A9Q0NWV6</accession>
<evidence type="ECO:0000313" key="3">
    <source>
        <dbReference type="Proteomes" id="UP001151529"/>
    </source>
</evidence>
<name>A0A9Q0NWV6_SALVM</name>
<dbReference type="AlphaFoldDB" id="A0A9Q0NWV6"/>
<dbReference type="OrthoDB" id="10538115at2759"/>
<keyword evidence="1" id="KW-0472">Membrane</keyword>
<reference evidence="2" key="2">
    <citation type="journal article" date="2023" name="Int. J. Mol. Sci.">
        <title>De Novo Assembly and Annotation of 11 Diverse Shrub Willow (Salix) Genomes Reveals Novel Gene Organization in Sex-Linked Regions.</title>
        <authorList>
            <person name="Hyden B."/>
            <person name="Feng K."/>
            <person name="Yates T.B."/>
            <person name="Jawdy S."/>
            <person name="Cereghino C."/>
            <person name="Smart L.B."/>
            <person name="Muchero W."/>
        </authorList>
    </citation>
    <scope>NUCLEOTIDE SEQUENCE [LARGE SCALE GENOMIC DNA]</scope>
    <source>
        <tissue evidence="2">Shoot tip</tissue>
    </source>
</reference>
<keyword evidence="3" id="KW-1185">Reference proteome</keyword>
<feature type="transmembrane region" description="Helical" evidence="1">
    <location>
        <begin position="12"/>
        <end position="30"/>
    </location>
</feature>
<dbReference type="Proteomes" id="UP001151529">
    <property type="component" value="Chromosome 15Z"/>
</dbReference>
<comment type="caution">
    <text evidence="2">The sequence shown here is derived from an EMBL/GenBank/DDBJ whole genome shotgun (WGS) entry which is preliminary data.</text>
</comment>
<evidence type="ECO:0000256" key="1">
    <source>
        <dbReference type="SAM" id="Phobius"/>
    </source>
</evidence>
<gene>
    <name evidence="2" type="ORF">OIU85_010538</name>
</gene>
<keyword evidence="1" id="KW-1133">Transmembrane helix</keyword>
<dbReference type="EMBL" id="JAPFFL010000015">
    <property type="protein sequence ID" value="KAJ6677379.1"/>
    <property type="molecule type" value="Genomic_DNA"/>
</dbReference>
<organism evidence="2 3">
    <name type="scientific">Salix viminalis</name>
    <name type="common">Common osier</name>
    <name type="synonym">Basket willow</name>
    <dbReference type="NCBI Taxonomy" id="40686"/>
    <lineage>
        <taxon>Eukaryota</taxon>
        <taxon>Viridiplantae</taxon>
        <taxon>Streptophyta</taxon>
        <taxon>Embryophyta</taxon>
        <taxon>Tracheophyta</taxon>
        <taxon>Spermatophyta</taxon>
        <taxon>Magnoliopsida</taxon>
        <taxon>eudicotyledons</taxon>
        <taxon>Gunneridae</taxon>
        <taxon>Pentapetalae</taxon>
        <taxon>rosids</taxon>
        <taxon>fabids</taxon>
        <taxon>Malpighiales</taxon>
        <taxon>Salicaceae</taxon>
        <taxon>Saliceae</taxon>
        <taxon>Salix</taxon>
    </lineage>
</organism>
<keyword evidence="1" id="KW-0812">Transmembrane</keyword>
<sequence>MASETICNIVKMGAFLFVVFGDGALLFKLIKLFCRLSLNFLVAKILPSPSPTLQNHTQGSRRLAKERERASDGTVTFTRRMEFPTKHHRNGQIDCRKVRVLLGDTNYGNDLRVDFVECSRKLEYQAIDTKSVSYFLSLLILND</sequence>
<evidence type="ECO:0000313" key="2">
    <source>
        <dbReference type="EMBL" id="KAJ6677379.1"/>
    </source>
</evidence>